<accession>A0A2S7T3V8</accession>
<dbReference type="AlphaFoldDB" id="A0A2S7T3V8"/>
<evidence type="ECO:0000313" key="3">
    <source>
        <dbReference type="Proteomes" id="UP000239366"/>
    </source>
</evidence>
<sequence length="199" mass="23224">MEKCEKIDLFYQEEHPFSEGVNTLRQWIKECGLEEDYKWQLPTYTWNKKNIVSIAKFKKHYGVWFFQGGLLQDAEGVLQNAQEGKTKAMRHWKFTAPQPDNKALVKAYVLEALENEKQGKRIAADRKAPQAVALPELLQNEMKKDADFKRAFESLSPSKQRDYAEHISSAKREETKIKRWTTIVPMILDGKGLNDKYKK</sequence>
<feature type="domain" description="YdhG-like" evidence="1">
    <location>
        <begin position="20"/>
        <end position="113"/>
    </location>
</feature>
<name>A0A2S7T3V8_9FLAO</name>
<keyword evidence="3" id="KW-1185">Reference proteome</keyword>
<evidence type="ECO:0000259" key="1">
    <source>
        <dbReference type="Pfam" id="PF08818"/>
    </source>
</evidence>
<evidence type="ECO:0000313" key="2">
    <source>
        <dbReference type="EMBL" id="PQJ14612.1"/>
    </source>
</evidence>
<proteinExistence type="predicted"/>
<dbReference type="Gene3D" id="3.90.1150.200">
    <property type="match status" value="1"/>
</dbReference>
<dbReference type="RefSeq" id="WP_105000246.1">
    <property type="nucleotide sequence ID" value="NZ_MQVX01000001.1"/>
</dbReference>
<dbReference type="OrthoDB" id="214150at2"/>
<dbReference type="PIRSF" id="PIRSF021308">
    <property type="entry name" value="UCP021308"/>
    <property type="match status" value="1"/>
</dbReference>
<dbReference type="Proteomes" id="UP000239366">
    <property type="component" value="Unassembled WGS sequence"/>
</dbReference>
<dbReference type="EMBL" id="MQVX01000001">
    <property type="protein sequence ID" value="PQJ14612.1"/>
    <property type="molecule type" value="Genomic_DNA"/>
</dbReference>
<dbReference type="InterPro" id="IPR014922">
    <property type="entry name" value="YdhG-like"/>
</dbReference>
<comment type="caution">
    <text evidence="2">The sequence shown here is derived from an EMBL/GenBank/DDBJ whole genome shotgun (WGS) entry which is preliminary data.</text>
</comment>
<dbReference type="Pfam" id="PF13376">
    <property type="entry name" value="OmdA"/>
    <property type="match status" value="1"/>
</dbReference>
<dbReference type="Pfam" id="PF08818">
    <property type="entry name" value="DUF1801"/>
    <property type="match status" value="1"/>
</dbReference>
<gene>
    <name evidence="2" type="ORF">BST99_01580</name>
</gene>
<dbReference type="InterPro" id="IPR016786">
    <property type="entry name" value="YdeI_bac"/>
</dbReference>
<protein>
    <recommendedName>
        <fullName evidence="1">YdhG-like domain-containing protein</fullName>
    </recommendedName>
</protein>
<dbReference type="SUPFAM" id="SSF159888">
    <property type="entry name" value="YdhG-like"/>
    <property type="match status" value="1"/>
</dbReference>
<organism evidence="2 3">
    <name type="scientific">Aureicoccus marinus</name>
    <dbReference type="NCBI Taxonomy" id="754435"/>
    <lineage>
        <taxon>Bacteria</taxon>
        <taxon>Pseudomonadati</taxon>
        <taxon>Bacteroidota</taxon>
        <taxon>Flavobacteriia</taxon>
        <taxon>Flavobacteriales</taxon>
        <taxon>Flavobacteriaceae</taxon>
        <taxon>Aureicoccus</taxon>
    </lineage>
</organism>
<reference evidence="3" key="1">
    <citation type="submission" date="2016-11" db="EMBL/GenBank/DDBJ databases">
        <title>Trade-off between light-utilization and light-protection in marine flavobacteria.</title>
        <authorList>
            <person name="Kumagai Y."/>
            <person name="Yoshizawa S."/>
            <person name="Kogure K."/>
        </authorList>
    </citation>
    <scope>NUCLEOTIDE SEQUENCE [LARGE SCALE GENOMIC DNA]</scope>
    <source>
        <strain evidence="3">SG-18</strain>
    </source>
</reference>